<evidence type="ECO:0000256" key="3">
    <source>
        <dbReference type="ARBA" id="ARBA00022989"/>
    </source>
</evidence>
<dbReference type="PIRSF" id="PIRSF033913">
    <property type="entry name" value="S-S_format_DsbB"/>
    <property type="match status" value="1"/>
</dbReference>
<dbReference type="GO" id="GO:0016020">
    <property type="term" value="C:membrane"/>
    <property type="evidence" value="ECO:0007669"/>
    <property type="project" value="UniProtKB-SubCell"/>
</dbReference>
<comment type="subcellular location">
    <subcellularLocation>
        <location evidence="1">Membrane</location>
        <topology evidence="1">Multi-pass membrane protein</topology>
    </subcellularLocation>
</comment>
<keyword evidence="2 5" id="KW-0812">Transmembrane</keyword>
<dbReference type="EMBL" id="JAMD01000012">
    <property type="protein sequence ID" value="KEJ94619.1"/>
    <property type="molecule type" value="Genomic_DNA"/>
</dbReference>
<dbReference type="AlphaFoldDB" id="A0A073IY21"/>
<name>A0A073IY21_9RHOB</name>
<evidence type="ECO:0000256" key="2">
    <source>
        <dbReference type="ARBA" id="ARBA00022692"/>
    </source>
</evidence>
<organism evidence="6 7">
    <name type="scientific">Pseudosulfitobacter pseudonitzschiae</name>
    <dbReference type="NCBI Taxonomy" id="1402135"/>
    <lineage>
        <taxon>Bacteria</taxon>
        <taxon>Pseudomonadati</taxon>
        <taxon>Pseudomonadota</taxon>
        <taxon>Alphaproteobacteria</taxon>
        <taxon>Rhodobacterales</taxon>
        <taxon>Roseobacteraceae</taxon>
        <taxon>Pseudosulfitobacter</taxon>
    </lineage>
</organism>
<reference evidence="6 7" key="1">
    <citation type="submission" date="2014-01" db="EMBL/GenBank/DDBJ databases">
        <title>Sulfitobacter sp. H3 (MCCC 1A00686) Genome Sequencing.</title>
        <authorList>
            <person name="Lai Q."/>
            <person name="Hong Z."/>
        </authorList>
    </citation>
    <scope>NUCLEOTIDE SEQUENCE [LARGE SCALE GENOMIC DNA]</scope>
    <source>
        <strain evidence="6 7">H3</strain>
    </source>
</reference>
<sequence length="152" mass="16605">MTQRHWIAIATFGSAALMLGALGFQFLGGFHPCKLCYWQRYPHVVAIVIGAIALWMPNRLLILLGALSAAVTGGFGVYHAGVEWKWWEGPTTCTSGDISGMSTDALFDQIMNAPLTRCDDIVWQLAGLSMAGWNAILSFVLVGCWLMALRRA</sequence>
<comment type="caution">
    <text evidence="6">The sequence shown here is derived from an EMBL/GenBank/DDBJ whole genome shotgun (WGS) entry which is preliminary data.</text>
</comment>
<gene>
    <name evidence="6" type="ORF">SUH3_06195</name>
</gene>
<dbReference type="SUPFAM" id="SSF158442">
    <property type="entry name" value="DsbB-like"/>
    <property type="match status" value="1"/>
</dbReference>
<dbReference type="InterPro" id="IPR003752">
    <property type="entry name" value="DiS_bond_form_DsbB/BdbC"/>
</dbReference>
<dbReference type="InterPro" id="IPR023380">
    <property type="entry name" value="DsbB-like_sf"/>
</dbReference>
<evidence type="ECO:0000256" key="1">
    <source>
        <dbReference type="ARBA" id="ARBA00004141"/>
    </source>
</evidence>
<keyword evidence="4 5" id="KW-0472">Membrane</keyword>
<evidence type="ECO:0000313" key="7">
    <source>
        <dbReference type="Proteomes" id="UP000027746"/>
    </source>
</evidence>
<protein>
    <submittedName>
        <fullName evidence="6">Dihydroneopterin aldolase</fullName>
    </submittedName>
</protein>
<accession>A0A073IY21</accession>
<evidence type="ECO:0000256" key="5">
    <source>
        <dbReference type="SAM" id="Phobius"/>
    </source>
</evidence>
<feature type="transmembrane region" description="Helical" evidence="5">
    <location>
        <begin position="61"/>
        <end position="81"/>
    </location>
</feature>
<keyword evidence="7" id="KW-1185">Reference proteome</keyword>
<dbReference type="InterPro" id="IPR024199">
    <property type="entry name" value="Uncharacterised_DsbB"/>
</dbReference>
<dbReference type="Pfam" id="PF02600">
    <property type="entry name" value="DsbB"/>
    <property type="match status" value="1"/>
</dbReference>
<dbReference type="GO" id="GO:0006457">
    <property type="term" value="P:protein folding"/>
    <property type="evidence" value="ECO:0007669"/>
    <property type="project" value="InterPro"/>
</dbReference>
<proteinExistence type="predicted"/>
<feature type="transmembrane region" description="Helical" evidence="5">
    <location>
        <begin position="121"/>
        <end position="148"/>
    </location>
</feature>
<feature type="transmembrane region" description="Helical" evidence="5">
    <location>
        <begin position="7"/>
        <end position="28"/>
    </location>
</feature>
<dbReference type="GO" id="GO:0015035">
    <property type="term" value="F:protein-disulfide reductase activity"/>
    <property type="evidence" value="ECO:0007669"/>
    <property type="project" value="InterPro"/>
</dbReference>
<dbReference type="GeneID" id="68869757"/>
<keyword evidence="3 5" id="KW-1133">Transmembrane helix</keyword>
<dbReference type="OrthoDB" id="9808637at2"/>
<feature type="transmembrane region" description="Helical" evidence="5">
    <location>
        <begin position="40"/>
        <end position="56"/>
    </location>
</feature>
<dbReference type="Proteomes" id="UP000027746">
    <property type="component" value="Unassembled WGS sequence"/>
</dbReference>
<dbReference type="Gene3D" id="1.20.1550.10">
    <property type="entry name" value="DsbB-like"/>
    <property type="match status" value="1"/>
</dbReference>
<dbReference type="RefSeq" id="WP_037929454.1">
    <property type="nucleotide sequence ID" value="NZ_CP054599.1"/>
</dbReference>
<evidence type="ECO:0000256" key="4">
    <source>
        <dbReference type="ARBA" id="ARBA00023136"/>
    </source>
</evidence>
<evidence type="ECO:0000313" key="6">
    <source>
        <dbReference type="EMBL" id="KEJ94619.1"/>
    </source>
</evidence>